<organism evidence="4 5">
    <name type="scientific">Plasmodium vivax</name>
    <name type="common">malaria parasite P. vivax</name>
    <dbReference type="NCBI Taxonomy" id="5855"/>
    <lineage>
        <taxon>Eukaryota</taxon>
        <taxon>Sar</taxon>
        <taxon>Alveolata</taxon>
        <taxon>Apicomplexa</taxon>
        <taxon>Aconoidasida</taxon>
        <taxon>Haemosporida</taxon>
        <taxon>Plasmodiidae</taxon>
        <taxon>Plasmodium</taxon>
        <taxon>Plasmodium (Plasmodium)</taxon>
    </lineage>
</organism>
<dbReference type="OrthoDB" id="197068at2759"/>
<gene>
    <name evidence="4" type="ORF">PVP01_0418800</name>
</gene>
<evidence type="ECO:0000256" key="2">
    <source>
        <dbReference type="SAM" id="MobiDB-lite"/>
    </source>
</evidence>
<feature type="region of interest" description="Disordered" evidence="2">
    <location>
        <begin position="1459"/>
        <end position="1541"/>
    </location>
</feature>
<name>A0A564ZSD4_PLAVI</name>
<accession>A0A564ZSD4</accession>
<dbReference type="GO" id="GO:0003866">
    <property type="term" value="F:3-phosphoshikimate 1-carboxyvinyltransferase activity"/>
    <property type="evidence" value="ECO:0007669"/>
    <property type="project" value="TreeGrafter"/>
</dbReference>
<keyword evidence="1" id="KW-0808">Transferase</keyword>
<evidence type="ECO:0000259" key="3">
    <source>
        <dbReference type="Pfam" id="PF00275"/>
    </source>
</evidence>
<dbReference type="VEuPathDB" id="PlasmoDB:PVX_003750"/>
<feature type="compositionally biased region" description="Basic and acidic residues" evidence="2">
    <location>
        <begin position="105"/>
        <end position="118"/>
    </location>
</feature>
<dbReference type="Gene3D" id="1.20.1090.10">
    <property type="entry name" value="Dehydroquinate synthase-like - alpha domain"/>
    <property type="match status" value="1"/>
</dbReference>
<dbReference type="VEuPathDB" id="PlasmoDB:PVPAM_040029700"/>
<evidence type="ECO:0000313" key="5">
    <source>
        <dbReference type="Proteomes" id="UP000220605"/>
    </source>
</evidence>
<dbReference type="Pfam" id="PF00275">
    <property type="entry name" value="EPSP_synthase"/>
    <property type="match status" value="1"/>
</dbReference>
<feature type="region of interest" description="Disordered" evidence="2">
    <location>
        <begin position="94"/>
        <end position="140"/>
    </location>
</feature>
<evidence type="ECO:0000256" key="1">
    <source>
        <dbReference type="ARBA" id="ARBA00022679"/>
    </source>
</evidence>
<dbReference type="InterPro" id="IPR001986">
    <property type="entry name" value="Enolpyruvate_Tfrase_dom"/>
</dbReference>
<dbReference type="GO" id="GO:0009423">
    <property type="term" value="P:chorismate biosynthetic process"/>
    <property type="evidence" value="ECO:0007669"/>
    <property type="project" value="TreeGrafter"/>
</dbReference>
<feature type="domain" description="Enolpyruvate transferase" evidence="3">
    <location>
        <begin position="527"/>
        <end position="742"/>
    </location>
</feature>
<dbReference type="InterPro" id="IPR013792">
    <property type="entry name" value="RNA3'P_cycl/enolpyr_Trfase_a/b"/>
</dbReference>
<dbReference type="PANTHER" id="PTHR21090:SF5">
    <property type="entry name" value="PENTAFUNCTIONAL AROM POLYPEPTIDE"/>
    <property type="match status" value="1"/>
</dbReference>
<dbReference type="SUPFAM" id="SSF55205">
    <property type="entry name" value="EPT/RTPC-like"/>
    <property type="match status" value="2"/>
</dbReference>
<feature type="region of interest" description="Disordered" evidence="2">
    <location>
        <begin position="1332"/>
        <end position="1367"/>
    </location>
</feature>
<feature type="compositionally biased region" description="Basic and acidic residues" evidence="2">
    <location>
        <begin position="1459"/>
        <end position="1486"/>
    </location>
</feature>
<dbReference type="InterPro" id="IPR036968">
    <property type="entry name" value="Enolpyruvate_Tfrase_sf"/>
</dbReference>
<proteinExistence type="predicted"/>
<dbReference type="EMBL" id="LT635615">
    <property type="protein sequence ID" value="VUZ93839.1"/>
    <property type="molecule type" value="Genomic_DNA"/>
</dbReference>
<feature type="region of interest" description="Disordered" evidence="2">
    <location>
        <begin position="754"/>
        <end position="776"/>
    </location>
</feature>
<feature type="region of interest" description="Disordered" evidence="2">
    <location>
        <begin position="992"/>
        <end position="1018"/>
    </location>
</feature>
<feature type="compositionally biased region" description="Low complexity" evidence="2">
    <location>
        <begin position="1344"/>
        <end position="1354"/>
    </location>
</feature>
<reference evidence="5" key="1">
    <citation type="submission" date="2016-07" db="EMBL/GenBank/DDBJ databases">
        <authorList>
            <consortium name="Pathogen Informatics"/>
        </authorList>
    </citation>
    <scope>NUCLEOTIDE SEQUENCE [LARGE SCALE GENOMIC DNA]</scope>
</reference>
<feature type="compositionally biased region" description="Basic and acidic residues" evidence="2">
    <location>
        <begin position="1528"/>
        <end position="1537"/>
    </location>
</feature>
<dbReference type="VEuPathDB" id="PlasmoDB:PVW1_040025300"/>
<feature type="region of interest" description="Disordered" evidence="2">
    <location>
        <begin position="1400"/>
        <end position="1437"/>
    </location>
</feature>
<protein>
    <submittedName>
        <fullName evidence="4">Pentafunctional AROM polypeptide, putative</fullName>
    </submittedName>
</protein>
<dbReference type="PANTHER" id="PTHR21090">
    <property type="entry name" value="AROM/DEHYDROQUINATE SYNTHASE"/>
    <property type="match status" value="1"/>
</dbReference>
<dbReference type="Gene3D" id="3.65.10.10">
    <property type="entry name" value="Enolpyruvate transferase domain"/>
    <property type="match status" value="2"/>
</dbReference>
<feature type="region of interest" description="Disordered" evidence="2">
    <location>
        <begin position="804"/>
        <end position="823"/>
    </location>
</feature>
<dbReference type="VEuPathDB" id="PlasmoDB:PVP01_0418800"/>
<sequence length="2126" mass="239544">MSLLCHPDAVHLLVEDDLGSFLSSLEKERRPTSQIVILTDQATLLNERPTILATLKFFLRHPRDHSKGSLSPEGGRCTLQGKLQKGKHVDETKWSHPLVFPSSDDGDHLGEKYTHSSSERSANQDGKKGRSRNQTEGKAAHQMVLCEAKQGTTHLPGGTDPEELQQLFEKFEQSLGGKAIFTPHLFSQQIKNVLVIISNVKKRDDKVEVAQQLNELFGRDTNLREAQVICFFASEHMLESVYHLRGVLCRGLKVHLFPASGRALVAALGGAAVKADRYDEAVHADEDDPPCSNTVTLIRGGLLTSLREGDCKGIFAQVLKLAILNDPKLFTNIKSSNLTQFKKRIKCFLHKLLKNSCDISRRGRRNKKIMNMFRFGTTIGNAIKSARGNPLNGVFTNEQMFLCYGIYYELRILYEVHAVDLISLIDVKEIMMKYKTKYKLSKNYLDYHTHEIMHHLRKAHPSERDKICLVHLTGIGEVHPDVVISIPLSVVCRVLCPMVCFPPRSMHFSRKGTEPTHTWESFVHIEHVGNKSEAIRMIYVSCMSRENTSIGNVTACLDVVVFVKILKEINFDIRLTRQGVATHPEDLSPGGNVLHIRGNIQRSAFLFKRFTYRRGITLNVYNCGTVCRFILPLLCLYICKQNLKAKRRKKRVLKWVLLKGSKQMETTRIIGPLVQVLRQTFKCVNIEYTKKENYLPICISVKEGANLEGRLFCTEYVRIDNYHSSQFVSAMLLLSAFSETDTRLALSFKRVGRGGTASRRDGRGGTPRGRAAQRRIDPRPNGCVSCCVGTLSSKPLHHTANFSLPAKPNETASHPTQRVERTTHQFSTTSKSFIDLTIRVMKLWGVQVRMKNFCYVLKKGGRYPSYGRGRSKVALRKSVVTRVKRFICVLRGVPPTGGNKGGITKRGREEGEALNSPVRLPVDVNGEEEDLELSRLINPPICAANSAPSCEVQNDLGLLIYFIIGCLIRGENCAIDVGLRLDGVDLYPVGGAGGSRQSGQGEESEPIPRGSHDPRYAHHLSSPSLRRIKAVRRQANIPNYALLNVLLLLGVDIYVEEGGSPRRSKKVYLLTSKRMSIRQEFLRRLLPLGVASKGGEKNPVGAVKRAKWEVFQNVHLKVMPLSSRMLLNVVVDVESFSDDFFSLSVLFCYYLLVHPTECFSFRIKNVRNQNVKESVRVYNAVIILKLFFQNVLFISCDRNSVYIDRMTHPVENCLFYRMSKKGELPSGEAPSEAASPTGALLGNNSKYVTNDRGEVYLYVDTQRDHRIIFMVAILSLLGGNVLIDNNGEVEKSFPHFFDYAHGHLGLNVRYATCGGLSFCSFAKLCGYSLMSGGGGSPSEEPPSNDRSSPRSNPPHGSTKVENPPRGNQVKCIHNLQQRGANNVAMKMGGAELGKKLHDSMDHWTTSKGSRGDETKFTHGQAEDPPSSGDDFTDSSSHLEMRHPCEEADGVDAPIGEMTFAERGRDKCDEDVKGGESKITDSHESRIRGGTTCEGSPISANDQSKWGGRQKRERSMLVPPRENPPLKDTCGEACDRTPTHGRGALPRDPNYWREYHYEELLHGNDADILHLINQVNRLNVHIICGIRNVGKSYLSKRVKTSSLVIDLDEFILDGPIRFDRLSIDDFRYYEYVTFVSTLYLAYLIFAEGNGHQGRGGNPMQGDDIVHQGIAHSMGTTEEAQAVLFENTFLSLQEDVHFNNKKVNRLYHTMKGRHFLTDFQVPVRSVTIVLGGGIVEFEKSRQVMQKMKNLLLIRRPPREIYHLCINDRVKPPLRGNLQEIISRRTALFASLNAFHFAIPPEESIKRCLKNANMSRDQLIVSSFLNFFNYQFFVKPAVKHSYGRAPTTGEGLLSLRLSEFSSFDCASLGGTYEVVELVLDCPQNGGEPNGEGHKADLLELAIFTIRSYTDKPICVKFPKWVLYPNWWEPPNEGPPGGQKNPPYRCTPTDLCKYKINLFDVDAHFFKRVGTFMPREREHLFIVISSYRERVHKGRVATDLHKLDKWHADLIRLTFARATHSDRETLHREITRHYAKRLGNHLISHVRGVRRMPCYDVPPHQVAHQRSYEISVYTEQNDPLVFLCNDVSHVGCPQQGVAAEEKGRRPHHPESYMHSFYRQGVKTIISCVPR</sequence>
<dbReference type="Proteomes" id="UP000220605">
    <property type="component" value="Chromosome 4"/>
</dbReference>
<evidence type="ECO:0000313" key="4">
    <source>
        <dbReference type="EMBL" id="VUZ93839.1"/>
    </source>
</evidence>
<feature type="compositionally biased region" description="Basic and acidic residues" evidence="2">
    <location>
        <begin position="125"/>
        <end position="139"/>
    </location>
</feature>